<name>A0A4Y9NSW0_9BRAD</name>
<protein>
    <submittedName>
        <fullName evidence="2">Uncharacterized protein</fullName>
    </submittedName>
</protein>
<organism evidence="2 3">
    <name type="scientific">Bradyrhizobium frederickii</name>
    <dbReference type="NCBI Taxonomy" id="2560054"/>
    <lineage>
        <taxon>Bacteria</taxon>
        <taxon>Pseudomonadati</taxon>
        <taxon>Pseudomonadota</taxon>
        <taxon>Alphaproteobacteria</taxon>
        <taxon>Hyphomicrobiales</taxon>
        <taxon>Nitrobacteraceae</taxon>
        <taxon>Bradyrhizobium</taxon>
    </lineage>
</organism>
<evidence type="ECO:0000256" key="1">
    <source>
        <dbReference type="SAM" id="SignalP"/>
    </source>
</evidence>
<dbReference type="AlphaFoldDB" id="A0A4Y9NSW0"/>
<feature type="chain" id="PRO_5021203034" evidence="1">
    <location>
        <begin position="33"/>
        <end position="182"/>
    </location>
</feature>
<sequence length="182" mass="20413">MLRRRGLRAGPMRLLGIAAAATLMLSAGTARRADALTLINPSTSPATKAATDDLVTQVRHGGGHGGGGHFHGGGGFRGGGAHIGGFRGGGGHFHGARIGGFRAAPAFHGGGYRYGGVHRYGGFHRYGIYRPHYGHRHFHRRYYVGGYYPYYHHPRRCRIIWTYYGPRRICRWHRWHYPYRYW</sequence>
<comment type="caution">
    <text evidence="2">The sequence shown here is derived from an EMBL/GenBank/DDBJ whole genome shotgun (WGS) entry which is preliminary data.</text>
</comment>
<dbReference type="RefSeq" id="WP_135166900.1">
    <property type="nucleotide sequence ID" value="NZ_SPQS01000024.1"/>
</dbReference>
<reference evidence="2 3" key="1">
    <citation type="submission" date="2019-03" db="EMBL/GenBank/DDBJ databases">
        <title>Bradyrhizobium strains diversity.</title>
        <authorList>
            <person name="Urquiaga M.C.O."/>
            <person name="Hungria M."/>
            <person name="Delamuta J.R.M."/>
            <person name="Klepa M.S."/>
        </authorList>
    </citation>
    <scope>NUCLEOTIDE SEQUENCE [LARGE SCALE GENOMIC DNA]</scope>
    <source>
        <strain evidence="2 3">CNPSo 3426</strain>
    </source>
</reference>
<dbReference type="EMBL" id="SPQS01000024">
    <property type="protein sequence ID" value="TFV69793.1"/>
    <property type="molecule type" value="Genomic_DNA"/>
</dbReference>
<gene>
    <name evidence="2" type="ORF">E4K64_31660</name>
</gene>
<accession>A0A4Y9NSW0</accession>
<keyword evidence="1" id="KW-0732">Signal</keyword>
<feature type="signal peptide" evidence="1">
    <location>
        <begin position="1"/>
        <end position="32"/>
    </location>
</feature>
<evidence type="ECO:0000313" key="3">
    <source>
        <dbReference type="Proteomes" id="UP000297700"/>
    </source>
</evidence>
<evidence type="ECO:0000313" key="2">
    <source>
        <dbReference type="EMBL" id="TFV69793.1"/>
    </source>
</evidence>
<proteinExistence type="predicted"/>
<dbReference type="Proteomes" id="UP000297700">
    <property type="component" value="Unassembled WGS sequence"/>
</dbReference>